<dbReference type="PROSITE" id="PS00880">
    <property type="entry name" value="ACB_1"/>
    <property type="match status" value="1"/>
</dbReference>
<gene>
    <name evidence="5" type="ORF">LSH36_1058g00001</name>
</gene>
<dbReference type="InterPro" id="IPR035984">
    <property type="entry name" value="Acyl-CoA-binding_sf"/>
</dbReference>
<keyword evidence="6" id="KW-1185">Reference proteome</keyword>
<dbReference type="SUPFAM" id="SSF47027">
    <property type="entry name" value="Acyl-CoA binding protein"/>
    <property type="match status" value="1"/>
</dbReference>
<evidence type="ECO:0000259" key="4">
    <source>
        <dbReference type="PROSITE" id="PS51228"/>
    </source>
</evidence>
<accession>A0AAD9IWK3</accession>
<dbReference type="InterPro" id="IPR014748">
    <property type="entry name" value="Enoyl-CoA_hydra_C"/>
</dbReference>
<dbReference type="SUPFAM" id="SSF52096">
    <property type="entry name" value="ClpP/crotonase"/>
    <property type="match status" value="1"/>
</dbReference>
<dbReference type="GO" id="GO:0005777">
    <property type="term" value="C:peroxisome"/>
    <property type="evidence" value="ECO:0007669"/>
    <property type="project" value="UniProtKB-SubCell"/>
</dbReference>
<dbReference type="FunFam" id="1.10.12.10:FF:000013">
    <property type="entry name" value="Enoyl-CoA delta isomerase 2, mitochondrial"/>
    <property type="match status" value="1"/>
</dbReference>
<dbReference type="CDD" id="cd06558">
    <property type="entry name" value="crotonase-like"/>
    <property type="match status" value="1"/>
</dbReference>
<dbReference type="PANTHER" id="PTHR43684:SF1">
    <property type="entry name" value="ENOYL-COA DELTA ISOMERASE 2"/>
    <property type="match status" value="1"/>
</dbReference>
<evidence type="ECO:0000256" key="3">
    <source>
        <dbReference type="ARBA" id="ARBA00023235"/>
    </source>
</evidence>
<dbReference type="GO" id="GO:0000062">
    <property type="term" value="F:fatty-acyl-CoA binding"/>
    <property type="evidence" value="ECO:0007669"/>
    <property type="project" value="InterPro"/>
</dbReference>
<dbReference type="Proteomes" id="UP001208570">
    <property type="component" value="Unassembled WGS sequence"/>
</dbReference>
<evidence type="ECO:0000256" key="1">
    <source>
        <dbReference type="ARBA" id="ARBA00004275"/>
    </source>
</evidence>
<dbReference type="Pfam" id="PF00887">
    <property type="entry name" value="ACBP"/>
    <property type="match status" value="1"/>
</dbReference>
<organism evidence="5 6">
    <name type="scientific">Paralvinella palmiformis</name>
    <dbReference type="NCBI Taxonomy" id="53620"/>
    <lineage>
        <taxon>Eukaryota</taxon>
        <taxon>Metazoa</taxon>
        <taxon>Spiralia</taxon>
        <taxon>Lophotrochozoa</taxon>
        <taxon>Annelida</taxon>
        <taxon>Polychaeta</taxon>
        <taxon>Sedentaria</taxon>
        <taxon>Canalipalpata</taxon>
        <taxon>Terebellida</taxon>
        <taxon>Terebelliformia</taxon>
        <taxon>Alvinellidae</taxon>
        <taxon>Paralvinella</taxon>
    </lineage>
</organism>
<dbReference type="Gene3D" id="1.20.80.10">
    <property type="match status" value="1"/>
</dbReference>
<sequence length="326" mass="36619">MASTRCLGRLARSVFYANNSRQIVRPAHLHTSYTRFSNIDGEFTKAKERLGTLKEDPGNEVKLNLYALFKQATVGKVNISRPGMIDFVGRAKWDAWNSLGDITQVQTTDSGDVLLKRDGKISIIQLNRPNKKNAIKTEMYATISDMLEEAGKDDSTLTVITGSLKSGKVTISTQNSITRVVLNYNPQRKFIGSFIDFPKPLIAVINGPAIGVSVTALGLFDIVYATDRANEVLLFNKKLTAEEACERGLVTEVFPDDIFQSEVWARIRKMSQLPPQTMHLSKSLIRAHHQDKLHQVNDKECKQLVERWQSEECANAVMKFFQSKPQ</sequence>
<protein>
    <recommendedName>
        <fullName evidence="4">ACB domain-containing protein</fullName>
    </recommendedName>
</protein>
<dbReference type="AlphaFoldDB" id="A0AAD9IWK3"/>
<dbReference type="PROSITE" id="PS51228">
    <property type="entry name" value="ACB_2"/>
    <property type="match status" value="1"/>
</dbReference>
<dbReference type="EMBL" id="JAODUP010001058">
    <property type="protein sequence ID" value="KAK2141673.1"/>
    <property type="molecule type" value="Genomic_DNA"/>
</dbReference>
<evidence type="ECO:0000313" key="6">
    <source>
        <dbReference type="Proteomes" id="UP001208570"/>
    </source>
</evidence>
<evidence type="ECO:0000256" key="2">
    <source>
        <dbReference type="ARBA" id="ARBA00023140"/>
    </source>
</evidence>
<dbReference type="InterPro" id="IPR001753">
    <property type="entry name" value="Enoyl-CoA_hydra/iso"/>
</dbReference>
<dbReference type="Pfam" id="PF00378">
    <property type="entry name" value="ECH_1"/>
    <property type="match status" value="1"/>
</dbReference>
<reference evidence="5" key="1">
    <citation type="journal article" date="2023" name="Mol. Biol. Evol.">
        <title>Third-Generation Sequencing Reveals the Adaptive Role of the Epigenome in Three Deep-Sea Polychaetes.</title>
        <authorList>
            <person name="Perez M."/>
            <person name="Aroh O."/>
            <person name="Sun Y."/>
            <person name="Lan Y."/>
            <person name="Juniper S.K."/>
            <person name="Young C.R."/>
            <person name="Angers B."/>
            <person name="Qian P.Y."/>
        </authorList>
    </citation>
    <scope>NUCLEOTIDE SEQUENCE</scope>
    <source>
        <strain evidence="5">P08H-3</strain>
    </source>
</reference>
<feature type="domain" description="ACB" evidence="4">
    <location>
        <begin position="39"/>
        <end position="119"/>
    </location>
</feature>
<dbReference type="PRINTS" id="PR00689">
    <property type="entry name" value="ACOABINDINGP"/>
</dbReference>
<dbReference type="Gene3D" id="3.90.226.10">
    <property type="entry name" value="2-enoyl-CoA Hydratase, Chain A, domain 1"/>
    <property type="match status" value="1"/>
</dbReference>
<dbReference type="GO" id="GO:0004165">
    <property type="term" value="F:delta(3)-delta(2)-enoyl-CoA isomerase activity"/>
    <property type="evidence" value="ECO:0007669"/>
    <property type="project" value="UniProtKB-ARBA"/>
</dbReference>
<dbReference type="Gene3D" id="3.30.300.220">
    <property type="match status" value="1"/>
</dbReference>
<dbReference type="PANTHER" id="PTHR43684">
    <property type="match status" value="1"/>
</dbReference>
<dbReference type="InterPro" id="IPR029045">
    <property type="entry name" value="ClpP/crotonase-like_dom_sf"/>
</dbReference>
<dbReference type="Gene3D" id="3.90.226.20">
    <property type="match status" value="1"/>
</dbReference>
<dbReference type="Gene3D" id="1.10.12.10">
    <property type="entry name" value="Lyase 2-enoyl-coa Hydratase, Chain A, domain 2"/>
    <property type="match status" value="1"/>
</dbReference>
<name>A0AAD9IWK3_9ANNE</name>
<proteinExistence type="predicted"/>
<evidence type="ECO:0000313" key="5">
    <source>
        <dbReference type="EMBL" id="KAK2141673.1"/>
    </source>
</evidence>
<dbReference type="InterPro" id="IPR000582">
    <property type="entry name" value="Acyl-CoA-binding_protein"/>
</dbReference>
<dbReference type="InterPro" id="IPR014352">
    <property type="entry name" value="FERM/acyl-CoA-bd_prot_sf"/>
</dbReference>
<dbReference type="InterPro" id="IPR022408">
    <property type="entry name" value="Acyl-CoA-binding_prot_CS"/>
</dbReference>
<comment type="caution">
    <text evidence="5">The sequence shown here is derived from an EMBL/GenBank/DDBJ whole genome shotgun (WGS) entry which is preliminary data.</text>
</comment>
<keyword evidence="2" id="KW-0576">Peroxisome</keyword>
<keyword evidence="3" id="KW-0413">Isomerase</keyword>
<dbReference type="InterPro" id="IPR051053">
    <property type="entry name" value="ECH/Chromodomain_protein"/>
</dbReference>
<comment type="subcellular location">
    <subcellularLocation>
        <location evidence="1">Peroxisome</location>
    </subcellularLocation>
</comment>